<name>A0A5R9GCY8_9BACL</name>
<dbReference type="PANTHER" id="PTHR43249">
    <property type="entry name" value="UDP-N-ACETYL-2-AMINO-2-DEOXY-D-GLUCURONATE OXIDASE"/>
    <property type="match status" value="1"/>
</dbReference>
<dbReference type="SUPFAM" id="SSF55347">
    <property type="entry name" value="Glyceraldehyde-3-phosphate dehydrogenase-like, C-terminal domain"/>
    <property type="match status" value="1"/>
</dbReference>
<sequence length="340" mass="36424">MSKLRVAVIGCGSIAIHRHVPEYAAREDVELVAFVDPVAERAQRLSGQYGGNVYTDHKTMLAAEKPGAVSVCTPNALHAPVSIDAANAGAHVLCEKPMAVSAEEARQMIDAARKNGVYLMIGHNQRFMPPHAKAKEILKSGKLGSVLTFRTSFGHPGPEGWSVEGKGGWFFQKSKAYVGAMGDLGVHKADLIRWMLDDEVEDVGAFVGTLHKEDTDVDDNATCILRMKSGAIGTLVASWTYYRGEDNSTVLWCENGVMKIGTHPDDQVIVELRDGSVEKHKVGGISTNEKQLASGVIDAFVDSIVTKTPPSISGEEGAKSLAVILAAMESQARGTIVKVT</sequence>
<evidence type="ECO:0000259" key="1">
    <source>
        <dbReference type="Pfam" id="PF01408"/>
    </source>
</evidence>
<dbReference type="Pfam" id="PF01408">
    <property type="entry name" value="GFO_IDH_MocA"/>
    <property type="match status" value="1"/>
</dbReference>
<dbReference type="EMBL" id="VCIW01000003">
    <property type="protein sequence ID" value="TLS52969.1"/>
    <property type="molecule type" value="Genomic_DNA"/>
</dbReference>
<dbReference type="GO" id="GO:0000166">
    <property type="term" value="F:nucleotide binding"/>
    <property type="evidence" value="ECO:0007669"/>
    <property type="project" value="InterPro"/>
</dbReference>
<dbReference type="Pfam" id="PF22725">
    <property type="entry name" value="GFO_IDH_MocA_C3"/>
    <property type="match status" value="1"/>
</dbReference>
<evidence type="ECO:0000313" key="3">
    <source>
        <dbReference type="EMBL" id="TLS52969.1"/>
    </source>
</evidence>
<protein>
    <submittedName>
        <fullName evidence="3">Gfo/Idh/MocA family oxidoreductase</fullName>
    </submittedName>
</protein>
<gene>
    <name evidence="3" type="ORF">FE782_06245</name>
</gene>
<dbReference type="InterPro" id="IPR000683">
    <property type="entry name" value="Gfo/Idh/MocA-like_OxRdtase_N"/>
</dbReference>
<dbReference type="InterPro" id="IPR052515">
    <property type="entry name" value="Gfo/Idh/MocA_Oxidoreductase"/>
</dbReference>
<dbReference type="Proteomes" id="UP000309676">
    <property type="component" value="Unassembled WGS sequence"/>
</dbReference>
<dbReference type="RefSeq" id="WP_138193210.1">
    <property type="nucleotide sequence ID" value="NZ_VCIW01000003.1"/>
</dbReference>
<evidence type="ECO:0000313" key="4">
    <source>
        <dbReference type="Proteomes" id="UP000309676"/>
    </source>
</evidence>
<dbReference type="Gene3D" id="3.30.360.10">
    <property type="entry name" value="Dihydrodipicolinate Reductase, domain 2"/>
    <property type="match status" value="1"/>
</dbReference>
<evidence type="ECO:0000259" key="2">
    <source>
        <dbReference type="Pfam" id="PF22725"/>
    </source>
</evidence>
<feature type="domain" description="Gfo/Idh/MocA-like oxidoreductase N-terminal" evidence="1">
    <location>
        <begin position="4"/>
        <end position="123"/>
    </location>
</feature>
<reference evidence="3 4" key="1">
    <citation type="submission" date="2019-05" db="EMBL/GenBank/DDBJ databases">
        <authorList>
            <person name="Narsing Rao M.P."/>
            <person name="Li W.J."/>
        </authorList>
    </citation>
    <scope>NUCLEOTIDE SEQUENCE [LARGE SCALE GENOMIC DNA]</scope>
    <source>
        <strain evidence="3 4">SYSU_K30003</strain>
    </source>
</reference>
<dbReference type="SUPFAM" id="SSF51735">
    <property type="entry name" value="NAD(P)-binding Rossmann-fold domains"/>
    <property type="match status" value="1"/>
</dbReference>
<dbReference type="AlphaFoldDB" id="A0A5R9GCY8"/>
<dbReference type="InterPro" id="IPR036291">
    <property type="entry name" value="NAD(P)-bd_dom_sf"/>
</dbReference>
<dbReference type="Gene3D" id="3.40.50.720">
    <property type="entry name" value="NAD(P)-binding Rossmann-like Domain"/>
    <property type="match status" value="1"/>
</dbReference>
<accession>A0A5R9GCY8</accession>
<feature type="domain" description="GFO/IDH/MocA-like oxidoreductase" evidence="2">
    <location>
        <begin position="132"/>
        <end position="258"/>
    </location>
</feature>
<proteinExistence type="predicted"/>
<organism evidence="3 4">
    <name type="scientific">Paenibacillus antri</name>
    <dbReference type="NCBI Taxonomy" id="2582848"/>
    <lineage>
        <taxon>Bacteria</taxon>
        <taxon>Bacillati</taxon>
        <taxon>Bacillota</taxon>
        <taxon>Bacilli</taxon>
        <taxon>Bacillales</taxon>
        <taxon>Paenibacillaceae</taxon>
        <taxon>Paenibacillus</taxon>
    </lineage>
</organism>
<keyword evidence="4" id="KW-1185">Reference proteome</keyword>
<dbReference type="OrthoDB" id="9815825at2"/>
<comment type="caution">
    <text evidence="3">The sequence shown here is derived from an EMBL/GenBank/DDBJ whole genome shotgun (WGS) entry which is preliminary data.</text>
</comment>
<dbReference type="InterPro" id="IPR055170">
    <property type="entry name" value="GFO_IDH_MocA-like_dom"/>
</dbReference>
<dbReference type="PANTHER" id="PTHR43249:SF1">
    <property type="entry name" value="D-GLUCOSIDE 3-DEHYDROGENASE"/>
    <property type="match status" value="1"/>
</dbReference>